<dbReference type="SUPFAM" id="SSF53756">
    <property type="entry name" value="UDP-Glycosyltransferase/glycogen phosphorylase"/>
    <property type="match status" value="1"/>
</dbReference>
<dbReference type="Proteomes" id="UP000178526">
    <property type="component" value="Unassembled WGS sequence"/>
</dbReference>
<gene>
    <name evidence="3" type="ORF">A2042_06180</name>
</gene>
<reference evidence="3 4" key="1">
    <citation type="journal article" date="2016" name="Nat. Commun.">
        <title>Thousands of microbial genomes shed light on interconnected biogeochemical processes in an aquifer system.</title>
        <authorList>
            <person name="Anantharaman K."/>
            <person name="Brown C.T."/>
            <person name="Hug L.A."/>
            <person name="Sharon I."/>
            <person name="Castelle C.J."/>
            <person name="Probst A.J."/>
            <person name="Thomas B.C."/>
            <person name="Singh A."/>
            <person name="Wilkins M.J."/>
            <person name="Karaoz U."/>
            <person name="Brodie E.L."/>
            <person name="Williams K.H."/>
            <person name="Hubbard S.S."/>
            <person name="Banfield J.F."/>
        </authorList>
    </citation>
    <scope>NUCLEOTIDE SEQUENCE [LARGE SCALE GENOMIC DNA]</scope>
</reference>
<dbReference type="PANTHER" id="PTHR12526">
    <property type="entry name" value="GLYCOSYLTRANSFERASE"/>
    <property type="match status" value="1"/>
</dbReference>
<evidence type="ECO:0000313" key="4">
    <source>
        <dbReference type="Proteomes" id="UP000178526"/>
    </source>
</evidence>
<organism evidence="3 4">
    <name type="scientific">Candidatus Schekmanbacteria bacterium GWA2_38_11</name>
    <dbReference type="NCBI Taxonomy" id="1817876"/>
    <lineage>
        <taxon>Bacteria</taxon>
        <taxon>Candidatus Schekmaniibacteriota</taxon>
    </lineage>
</organism>
<evidence type="ECO:0000313" key="3">
    <source>
        <dbReference type="EMBL" id="OGL38238.1"/>
    </source>
</evidence>
<dbReference type="PANTHER" id="PTHR12526:SF638">
    <property type="entry name" value="SPORE COAT PROTEIN SA"/>
    <property type="match status" value="1"/>
</dbReference>
<dbReference type="InterPro" id="IPR001296">
    <property type="entry name" value="Glyco_trans_1"/>
</dbReference>
<comment type="caution">
    <text evidence="3">The sequence shown here is derived from an EMBL/GenBank/DDBJ whole genome shotgun (WGS) entry which is preliminary data.</text>
</comment>
<dbReference type="Pfam" id="PF13439">
    <property type="entry name" value="Glyco_transf_4"/>
    <property type="match status" value="1"/>
</dbReference>
<dbReference type="Pfam" id="PF00534">
    <property type="entry name" value="Glycos_transf_1"/>
    <property type="match status" value="1"/>
</dbReference>
<dbReference type="CDD" id="cd03801">
    <property type="entry name" value="GT4_PimA-like"/>
    <property type="match status" value="1"/>
</dbReference>
<dbReference type="InterPro" id="IPR028098">
    <property type="entry name" value="Glyco_trans_4-like_N"/>
</dbReference>
<feature type="domain" description="Glycosyltransferase subfamily 4-like N-terminal" evidence="2">
    <location>
        <begin position="4"/>
        <end position="151"/>
    </location>
</feature>
<name>A0A1F7RAI8_9BACT</name>
<dbReference type="Gene3D" id="3.40.50.2000">
    <property type="entry name" value="Glycogen Phosphorylase B"/>
    <property type="match status" value="2"/>
</dbReference>
<accession>A0A1F7RAI8</accession>
<dbReference type="GO" id="GO:0016757">
    <property type="term" value="F:glycosyltransferase activity"/>
    <property type="evidence" value="ECO:0007669"/>
    <property type="project" value="InterPro"/>
</dbReference>
<proteinExistence type="predicted"/>
<feature type="domain" description="Glycosyl transferase family 1" evidence="1">
    <location>
        <begin position="160"/>
        <end position="327"/>
    </location>
</feature>
<evidence type="ECO:0000259" key="2">
    <source>
        <dbReference type="Pfam" id="PF13439"/>
    </source>
</evidence>
<sequence>MKSEGLIDRGHFVIIAAPRNSTLVQRAKAKGIPTYNDLEFSRKFSLLNKIDEVLKVRNLIEVNEIDIVHTHGSQDTWIAATAAIFSHRKPVVIRTRHNIFPISTHLFNRLLYRKMIDRVIAVSNGVVKIFEENKLVPYNSIKIIPSSVEIEKFSAMENGTEIREEFSIGMDTPLIGMVGRFAREKGHEVLLSAAKAVISKRPDAKFILAGEGPEEENIKKKAIQMNITNSVIFAGFRTDIPKFLAALDIFVLTPVAGESLGTAILEAFAMKKPVVSSNLGGINTSVRHGKTGFLFEPGDSDELAKRLIELIEDSSLRKRFGEAGRKMIEEEFTKERMVALTEELYFEELEKKKTKTDK</sequence>
<dbReference type="AlphaFoldDB" id="A0A1F7RAI8"/>
<protein>
    <recommendedName>
        <fullName evidence="5">Glycosyl transferase family 1</fullName>
    </recommendedName>
</protein>
<evidence type="ECO:0000259" key="1">
    <source>
        <dbReference type="Pfam" id="PF00534"/>
    </source>
</evidence>
<dbReference type="EMBL" id="MGDB01000153">
    <property type="protein sequence ID" value="OGL38238.1"/>
    <property type="molecule type" value="Genomic_DNA"/>
</dbReference>
<evidence type="ECO:0008006" key="5">
    <source>
        <dbReference type="Google" id="ProtNLM"/>
    </source>
</evidence>